<keyword evidence="2" id="KW-1185">Reference proteome</keyword>
<dbReference type="InterPro" id="IPR050484">
    <property type="entry name" value="Transf_Hexapept/Carb_Anhydrase"/>
</dbReference>
<proteinExistence type="predicted"/>
<dbReference type="Gene3D" id="2.160.10.10">
    <property type="entry name" value="Hexapeptide repeat proteins"/>
    <property type="match status" value="1"/>
</dbReference>
<dbReference type="RefSeq" id="WP_038262676.1">
    <property type="nucleotide sequence ID" value="NZ_FSRH01000007.1"/>
</dbReference>
<dbReference type="PANTHER" id="PTHR13061:SF29">
    <property type="entry name" value="GAMMA CARBONIC ANHYDRASE-LIKE 1, MITOCHONDRIAL-RELATED"/>
    <property type="match status" value="1"/>
</dbReference>
<keyword evidence="1" id="KW-0808">Transferase</keyword>
<dbReference type="EMBL" id="JJMM01000005">
    <property type="protein sequence ID" value="KDR96087.1"/>
    <property type="molecule type" value="Genomic_DNA"/>
</dbReference>
<accession>A0A069RPJ5</accession>
<dbReference type="InterPro" id="IPR047324">
    <property type="entry name" value="LbH_gamma_CA-like"/>
</dbReference>
<name>A0A069RPJ5_PEPLI</name>
<gene>
    <name evidence="1" type="ORF">CLIT_5c00990</name>
</gene>
<evidence type="ECO:0000313" key="2">
    <source>
        <dbReference type="Proteomes" id="UP000027946"/>
    </source>
</evidence>
<dbReference type="GO" id="GO:0016740">
    <property type="term" value="F:transferase activity"/>
    <property type="evidence" value="ECO:0007669"/>
    <property type="project" value="UniProtKB-KW"/>
</dbReference>
<dbReference type="STRING" id="1121324.CLIT_5c00990"/>
<comment type="caution">
    <text evidence="1">The sequence shown here is derived from an EMBL/GenBank/DDBJ whole genome shotgun (WGS) entry which is preliminary data.</text>
</comment>
<dbReference type="InterPro" id="IPR011004">
    <property type="entry name" value="Trimer_LpxA-like_sf"/>
</dbReference>
<dbReference type="InterPro" id="IPR001451">
    <property type="entry name" value="Hexapep"/>
</dbReference>
<dbReference type="AlphaFoldDB" id="A0A069RPJ5"/>
<dbReference type="PANTHER" id="PTHR13061">
    <property type="entry name" value="DYNACTIN SUBUNIT P25"/>
    <property type="match status" value="1"/>
</dbReference>
<dbReference type="eggNOG" id="COG0663">
    <property type="taxonomic scope" value="Bacteria"/>
</dbReference>
<dbReference type="Pfam" id="PF00132">
    <property type="entry name" value="Hexapep"/>
    <property type="match status" value="1"/>
</dbReference>
<protein>
    <submittedName>
        <fullName evidence="1">Carbonic anhydrase/acetyltransferase, isoleucine patch superfamily</fullName>
    </submittedName>
</protein>
<dbReference type="OrthoDB" id="9803036at2"/>
<dbReference type="SUPFAM" id="SSF51161">
    <property type="entry name" value="Trimeric LpxA-like enzymes"/>
    <property type="match status" value="1"/>
</dbReference>
<dbReference type="Proteomes" id="UP000027946">
    <property type="component" value="Unassembled WGS sequence"/>
</dbReference>
<evidence type="ECO:0000313" key="1">
    <source>
        <dbReference type="EMBL" id="KDR96087.1"/>
    </source>
</evidence>
<reference evidence="1 2" key="1">
    <citation type="submission" date="2014-03" db="EMBL/GenBank/DDBJ databases">
        <title>Genome sequence of Clostridium litorale W6, DSM 5388.</title>
        <authorList>
            <person name="Poehlein A."/>
            <person name="Jagirdar A."/>
            <person name="Khonsari B."/>
            <person name="Chibani C.M."/>
            <person name="Gutierrez Gutierrez D.A."/>
            <person name="Davydova E."/>
            <person name="Alghaithi H.S."/>
            <person name="Nair K.P."/>
            <person name="Dhamotharan K."/>
            <person name="Chandran L."/>
            <person name="G W."/>
            <person name="Daniel R."/>
        </authorList>
    </citation>
    <scope>NUCLEOTIDE SEQUENCE [LARGE SCALE GENOMIC DNA]</scope>
    <source>
        <strain evidence="1 2">W6</strain>
    </source>
</reference>
<dbReference type="CDD" id="cd04645">
    <property type="entry name" value="LbH_gamma_CA_like"/>
    <property type="match status" value="1"/>
</dbReference>
<organism evidence="1 2">
    <name type="scientific">Peptoclostridium litorale DSM 5388</name>
    <dbReference type="NCBI Taxonomy" id="1121324"/>
    <lineage>
        <taxon>Bacteria</taxon>
        <taxon>Bacillati</taxon>
        <taxon>Bacillota</taxon>
        <taxon>Clostridia</taxon>
        <taxon>Peptostreptococcales</taxon>
        <taxon>Peptoclostridiaceae</taxon>
        <taxon>Peptoclostridium</taxon>
    </lineage>
</organism>
<sequence length="166" mass="18130">MIKGYENYFPQLPDSCFIAQSADIIGRVILGENTNVWYNCVLRGDEEEIVIGDNTNIQDGTVVHIGRERKTIVGNYVTIGYRAIIHGCEIGNYSLIGMGAIVLDGASIGEYTIIGAGSLVPPGKKIPAGVLAYGNPVRIIRELSDDEKNSLKKTAVEYIEFAQKHK</sequence>